<dbReference type="SUPFAM" id="SSF55154">
    <property type="entry name" value="CYTH-like phosphatases"/>
    <property type="match status" value="1"/>
</dbReference>
<evidence type="ECO:0000313" key="5">
    <source>
        <dbReference type="Proteomes" id="UP000490386"/>
    </source>
</evidence>
<feature type="domain" description="CYTH" evidence="2">
    <location>
        <begin position="16"/>
        <end position="226"/>
    </location>
</feature>
<feature type="domain" description="CHAD" evidence="3">
    <location>
        <begin position="232"/>
        <end position="526"/>
    </location>
</feature>
<reference evidence="4 5" key="1">
    <citation type="submission" date="2019-09" db="EMBL/GenBank/DDBJ databases">
        <title>Phylogeny of genus Pseudoclavibacter and closely related genus.</title>
        <authorList>
            <person name="Li Y."/>
        </authorList>
    </citation>
    <scope>NUCLEOTIDE SEQUENCE [LARGE SCALE GENOMIC DNA]</scope>
    <source>
        <strain evidence="4 5">THG-MD12</strain>
    </source>
</reference>
<dbReference type="RefSeq" id="WP_151421961.1">
    <property type="nucleotide sequence ID" value="NZ_WBJX01000001.1"/>
</dbReference>
<dbReference type="InterPro" id="IPR007899">
    <property type="entry name" value="CHAD_dom"/>
</dbReference>
<feature type="region of interest" description="Disordered" evidence="1">
    <location>
        <begin position="1"/>
        <end position="35"/>
    </location>
</feature>
<dbReference type="Proteomes" id="UP000490386">
    <property type="component" value="Unassembled WGS sequence"/>
</dbReference>
<organism evidence="4 5">
    <name type="scientific">Pseudoclavibacter terrae</name>
    <dbReference type="NCBI Taxonomy" id="1530195"/>
    <lineage>
        <taxon>Bacteria</taxon>
        <taxon>Bacillati</taxon>
        <taxon>Actinomycetota</taxon>
        <taxon>Actinomycetes</taxon>
        <taxon>Micrococcales</taxon>
        <taxon>Microbacteriaceae</taxon>
        <taxon>Pseudoclavibacter</taxon>
    </lineage>
</organism>
<dbReference type="PROSITE" id="PS51708">
    <property type="entry name" value="CHAD"/>
    <property type="match status" value="1"/>
</dbReference>
<sequence>MSIEAQSERVRTPSEQREIERKYDIPEGAGEPELSKLGAGLRAGRATTETLVAEYVETPELAILDARCVLRRRTGGDDEGWHLKRPRSGDERIEVHAPVGAPRRIPPELRAEFAELIGERPVLPLVELTTIRTTTEVLGGGAWSAGGARDDDDALAALICDDVVRARVLRIGDERTLEWREFEVELADGASTRVFDEIEAVLFDVGLTPSGHRSKLVRTLDGVEAAQAPTGQATAGEAVVFAIAARFGEFQAHEDGSRRDAPDAVHQARVALRRLRSLLKVFGSLFEADEVKLLAAELKWAGGVLGAPRDAEVLRELVLAELDTDDELDAGPEAVQRARTRVEQVLEERHAAALASFRAEVDSDRWDSLHDRLVSFITAPPFTDDADRRALGAMRRLTRRAIVTVEQRAERARKKPRKLERWHDVRKAAKSVRYGYEAIDELPDAKAKKQRKEWKRLAQAFGELQDAAMLHAELAVIIQNLDADHEREHGGTGAESVAVLEEVRERVRRRRGEDLDTARDALDNVT</sequence>
<evidence type="ECO:0000313" key="4">
    <source>
        <dbReference type="EMBL" id="KAB1638913.1"/>
    </source>
</evidence>
<dbReference type="AlphaFoldDB" id="A0A7J5B420"/>
<dbReference type="InterPro" id="IPR033469">
    <property type="entry name" value="CYTH-like_dom_sf"/>
</dbReference>
<keyword evidence="5" id="KW-1185">Reference proteome</keyword>
<evidence type="ECO:0000256" key="1">
    <source>
        <dbReference type="SAM" id="MobiDB-lite"/>
    </source>
</evidence>
<accession>A0A7J5B420</accession>
<dbReference type="PANTHER" id="PTHR39339:SF1">
    <property type="entry name" value="CHAD DOMAIN-CONTAINING PROTEIN"/>
    <property type="match status" value="1"/>
</dbReference>
<dbReference type="InterPro" id="IPR038186">
    <property type="entry name" value="CHAD_dom_sf"/>
</dbReference>
<dbReference type="CDD" id="cd07374">
    <property type="entry name" value="CYTH-like_Pase"/>
    <property type="match status" value="1"/>
</dbReference>
<dbReference type="EMBL" id="WBJX01000001">
    <property type="protein sequence ID" value="KAB1638913.1"/>
    <property type="molecule type" value="Genomic_DNA"/>
</dbReference>
<evidence type="ECO:0000259" key="2">
    <source>
        <dbReference type="PROSITE" id="PS51707"/>
    </source>
</evidence>
<dbReference type="Pfam" id="PF01928">
    <property type="entry name" value="CYTH"/>
    <property type="match status" value="1"/>
</dbReference>
<dbReference type="InterPro" id="IPR023577">
    <property type="entry name" value="CYTH_domain"/>
</dbReference>
<dbReference type="SMART" id="SM00880">
    <property type="entry name" value="CHAD"/>
    <property type="match status" value="1"/>
</dbReference>
<comment type="caution">
    <text evidence="4">The sequence shown here is derived from an EMBL/GenBank/DDBJ whole genome shotgun (WGS) entry which is preliminary data.</text>
</comment>
<dbReference type="Gene3D" id="2.40.320.10">
    <property type="entry name" value="Hypothetical Protein Pfu-838710-001"/>
    <property type="match status" value="1"/>
</dbReference>
<protein>
    <submittedName>
        <fullName evidence="4">CYTH and CHAD domain-containing protein</fullName>
    </submittedName>
</protein>
<feature type="compositionally biased region" description="Basic and acidic residues" evidence="1">
    <location>
        <begin position="1"/>
        <end position="25"/>
    </location>
</feature>
<dbReference type="PANTHER" id="PTHR39339">
    <property type="entry name" value="SLR1444 PROTEIN"/>
    <property type="match status" value="1"/>
</dbReference>
<dbReference type="PROSITE" id="PS51707">
    <property type="entry name" value="CYTH"/>
    <property type="match status" value="1"/>
</dbReference>
<dbReference type="OrthoDB" id="9777271at2"/>
<gene>
    <name evidence="4" type="ORF">F8O03_00715</name>
</gene>
<dbReference type="Pfam" id="PF05235">
    <property type="entry name" value="CHAD"/>
    <property type="match status" value="1"/>
</dbReference>
<evidence type="ECO:0000259" key="3">
    <source>
        <dbReference type="PROSITE" id="PS51708"/>
    </source>
</evidence>
<proteinExistence type="predicted"/>
<name>A0A7J5B420_9MICO</name>
<dbReference type="Gene3D" id="1.40.20.10">
    <property type="entry name" value="CHAD domain"/>
    <property type="match status" value="1"/>
</dbReference>